<dbReference type="InterPro" id="IPR000719">
    <property type="entry name" value="Prot_kinase_dom"/>
</dbReference>
<keyword evidence="1 11" id="KW-0723">Serine/threonine-protein kinase</keyword>
<evidence type="ECO:0000259" key="9">
    <source>
        <dbReference type="PROSITE" id="PS50011"/>
    </source>
</evidence>
<proteinExistence type="predicted"/>
<dbReference type="PROSITE" id="PS50011">
    <property type="entry name" value="PROTEIN_KINASE_DOM"/>
    <property type="match status" value="1"/>
</dbReference>
<sequence length="739" mass="76680">MKAKDAPTHVHLPTTTRAAIPRISSPALNDTTVTAVAVGTLGFSTRLLAKDIPPPASPKSSLSSLFAKSASSSGLSAGTLPIAINSNTQLPIVATTNSDFPTSMDDMLDAVTPGGSVADPTLSFKIKNYAAPDLDGAAGAATTGGVANTAATAANVSSGLQSSGGSEGGNNRNYGGKRKADVDDFEKLRVIGQGGYGKVFLVRQKATSKIYAMKVLKKATLVIHTKTVEHTKNERTILSQLAHPFIVKLHYAFQSPERLYLILQYAPGGELFSHLANQRMFDEDTAAFYIGELVLAIEHLHSLGIIYRDLKPENVLLDSIGHILLTDFGLSKVALGGVTRTLCGTVEFTAPEVLAGTEDYGPGVDHWSLGVMLFDMLTGSPPFPGNNRKKVVDAIMSKKVVFPQYVTSFARDLITKLLKKKAAQRIGYVRDDDDVVAIVAGAGGRGGSGGGGKAGNSGGAAEIKAHGFFRKLDWKRLEARKIPPPITPDVDGELDTRNFDDYFTGMALESPPLRGGMLLSPLNPNAVTTAATTTTVPTTPSTTAANTNISASKSTTAAATIADSIVAESLSFNIVTTPSLTGKKKYKAKKKAEKEAAAAAALTALPVTSAISNNKNNNNSRSNSPSARIAGNNNNSNNINDDNGGIGSPLPVLKSIDSEVSLQLNDLQLLLVPSSIPIPIGKGPAKTAERMIGGGGGGGGGEGVDSASESGGSLGAATGAGAGHDFYGFSYVADDGFLD</sequence>
<keyword evidence="6 7" id="KW-0067">ATP-binding</keyword>
<evidence type="ECO:0000256" key="5">
    <source>
        <dbReference type="ARBA" id="ARBA00022777"/>
    </source>
</evidence>
<evidence type="ECO:0000256" key="2">
    <source>
        <dbReference type="ARBA" id="ARBA00022553"/>
    </source>
</evidence>
<organism evidence="11 12">
    <name type="scientific">Physocladia obscura</name>
    <dbReference type="NCBI Taxonomy" id="109957"/>
    <lineage>
        <taxon>Eukaryota</taxon>
        <taxon>Fungi</taxon>
        <taxon>Fungi incertae sedis</taxon>
        <taxon>Chytridiomycota</taxon>
        <taxon>Chytridiomycota incertae sedis</taxon>
        <taxon>Chytridiomycetes</taxon>
        <taxon>Chytridiales</taxon>
        <taxon>Chytriomycetaceae</taxon>
        <taxon>Physocladia</taxon>
    </lineage>
</organism>
<dbReference type="GO" id="GO:0005524">
    <property type="term" value="F:ATP binding"/>
    <property type="evidence" value="ECO:0007669"/>
    <property type="project" value="UniProtKB-UniRule"/>
</dbReference>
<gene>
    <name evidence="11" type="primary">PSK1</name>
    <name evidence="11" type="ORF">HK100_004201</name>
</gene>
<evidence type="ECO:0000256" key="6">
    <source>
        <dbReference type="ARBA" id="ARBA00022840"/>
    </source>
</evidence>
<evidence type="ECO:0000256" key="1">
    <source>
        <dbReference type="ARBA" id="ARBA00022527"/>
    </source>
</evidence>
<evidence type="ECO:0000256" key="7">
    <source>
        <dbReference type="PROSITE-ProRule" id="PRU10141"/>
    </source>
</evidence>
<dbReference type="InterPro" id="IPR008271">
    <property type="entry name" value="Ser/Thr_kinase_AS"/>
</dbReference>
<feature type="domain" description="Protein kinase" evidence="9">
    <location>
        <begin position="185"/>
        <end position="436"/>
    </location>
</feature>
<feature type="region of interest" description="Disordered" evidence="8">
    <location>
        <begin position="157"/>
        <end position="177"/>
    </location>
</feature>
<dbReference type="AlphaFoldDB" id="A0AAD5SYV1"/>
<evidence type="ECO:0000259" key="10">
    <source>
        <dbReference type="PROSITE" id="PS51285"/>
    </source>
</evidence>
<dbReference type="PANTHER" id="PTHR24351">
    <property type="entry name" value="RIBOSOMAL PROTEIN S6 KINASE"/>
    <property type="match status" value="1"/>
</dbReference>
<evidence type="ECO:0000313" key="11">
    <source>
        <dbReference type="EMBL" id="KAJ3103450.1"/>
    </source>
</evidence>
<dbReference type="Pfam" id="PF00069">
    <property type="entry name" value="Pkinase"/>
    <property type="match status" value="1"/>
</dbReference>
<dbReference type="EMBL" id="JADGJH010002105">
    <property type="protein sequence ID" value="KAJ3103450.1"/>
    <property type="molecule type" value="Genomic_DNA"/>
</dbReference>
<dbReference type="FunFam" id="1.10.510.10:FF:000048">
    <property type="entry name" value="Protein kinase C"/>
    <property type="match status" value="1"/>
</dbReference>
<dbReference type="InterPro" id="IPR017892">
    <property type="entry name" value="Pkinase_C"/>
</dbReference>
<feature type="domain" description="AGC-kinase C-terminal" evidence="10">
    <location>
        <begin position="470"/>
        <end position="528"/>
    </location>
</feature>
<reference evidence="11" key="1">
    <citation type="submission" date="2020-05" db="EMBL/GenBank/DDBJ databases">
        <title>Phylogenomic resolution of chytrid fungi.</title>
        <authorList>
            <person name="Stajich J.E."/>
            <person name="Amses K."/>
            <person name="Simmons R."/>
            <person name="Seto K."/>
            <person name="Myers J."/>
            <person name="Bonds A."/>
            <person name="Quandt C.A."/>
            <person name="Barry K."/>
            <person name="Liu P."/>
            <person name="Grigoriev I."/>
            <person name="Longcore J.E."/>
            <person name="James T.Y."/>
        </authorList>
    </citation>
    <scope>NUCLEOTIDE SEQUENCE</scope>
    <source>
        <strain evidence="11">JEL0513</strain>
    </source>
</reference>
<dbReference type="PROSITE" id="PS00107">
    <property type="entry name" value="PROTEIN_KINASE_ATP"/>
    <property type="match status" value="1"/>
</dbReference>
<dbReference type="FunFam" id="3.30.200.20:FF:000537">
    <property type="entry name" value="Non-specific serine/threonine protein kinase"/>
    <property type="match status" value="1"/>
</dbReference>
<keyword evidence="4 7" id="KW-0547">Nucleotide-binding</keyword>
<dbReference type="InterPro" id="IPR011009">
    <property type="entry name" value="Kinase-like_dom_sf"/>
</dbReference>
<keyword evidence="12" id="KW-1185">Reference proteome</keyword>
<dbReference type="Gene3D" id="1.10.510.10">
    <property type="entry name" value="Transferase(Phosphotransferase) domain 1"/>
    <property type="match status" value="1"/>
</dbReference>
<keyword evidence="5 11" id="KW-0418">Kinase</keyword>
<keyword evidence="3" id="KW-0808">Transferase</keyword>
<feature type="region of interest" description="Disordered" evidence="8">
    <location>
        <begin position="694"/>
        <end position="715"/>
    </location>
</feature>
<feature type="compositionally biased region" description="Gly residues" evidence="8">
    <location>
        <begin position="694"/>
        <end position="703"/>
    </location>
</feature>
<dbReference type="PROSITE" id="PS51285">
    <property type="entry name" value="AGC_KINASE_CTER"/>
    <property type="match status" value="1"/>
</dbReference>
<feature type="binding site" evidence="7">
    <location>
        <position position="214"/>
    </location>
    <ligand>
        <name>ATP</name>
        <dbReference type="ChEBI" id="CHEBI:30616"/>
    </ligand>
</feature>
<evidence type="ECO:0000313" key="12">
    <source>
        <dbReference type="Proteomes" id="UP001211907"/>
    </source>
</evidence>
<name>A0AAD5SYV1_9FUNG</name>
<dbReference type="SMART" id="SM00133">
    <property type="entry name" value="S_TK_X"/>
    <property type="match status" value="1"/>
</dbReference>
<dbReference type="InterPro" id="IPR017441">
    <property type="entry name" value="Protein_kinase_ATP_BS"/>
</dbReference>
<dbReference type="SMART" id="SM00220">
    <property type="entry name" value="S_TKc"/>
    <property type="match status" value="1"/>
</dbReference>
<dbReference type="GO" id="GO:0004674">
    <property type="term" value="F:protein serine/threonine kinase activity"/>
    <property type="evidence" value="ECO:0007669"/>
    <property type="project" value="UniProtKB-KW"/>
</dbReference>
<protein>
    <submittedName>
        <fullName evidence="11">Serine/threonine protein kinase psk1</fullName>
    </submittedName>
</protein>
<feature type="non-terminal residue" evidence="11">
    <location>
        <position position="1"/>
    </location>
</feature>
<evidence type="ECO:0000256" key="4">
    <source>
        <dbReference type="ARBA" id="ARBA00022741"/>
    </source>
</evidence>
<feature type="region of interest" description="Disordered" evidence="8">
    <location>
        <begin position="610"/>
        <end position="643"/>
    </location>
</feature>
<dbReference type="InterPro" id="IPR000961">
    <property type="entry name" value="AGC-kinase_C"/>
</dbReference>
<dbReference type="SUPFAM" id="SSF56112">
    <property type="entry name" value="Protein kinase-like (PK-like)"/>
    <property type="match status" value="1"/>
</dbReference>
<comment type="caution">
    <text evidence="11">The sequence shown here is derived from an EMBL/GenBank/DDBJ whole genome shotgun (WGS) entry which is preliminary data.</text>
</comment>
<dbReference type="PROSITE" id="PS00108">
    <property type="entry name" value="PROTEIN_KINASE_ST"/>
    <property type="match status" value="1"/>
</dbReference>
<feature type="compositionally biased region" description="Low complexity" evidence="8">
    <location>
        <begin position="612"/>
        <end position="643"/>
    </location>
</feature>
<accession>A0AAD5SYV1</accession>
<dbReference type="Pfam" id="PF00433">
    <property type="entry name" value="Pkinase_C"/>
    <property type="match status" value="1"/>
</dbReference>
<feature type="compositionally biased region" description="Low complexity" evidence="8">
    <location>
        <begin position="157"/>
        <end position="174"/>
    </location>
</feature>
<dbReference type="Gene3D" id="3.30.200.20">
    <property type="entry name" value="Phosphorylase Kinase, domain 1"/>
    <property type="match status" value="1"/>
</dbReference>
<evidence type="ECO:0000256" key="8">
    <source>
        <dbReference type="SAM" id="MobiDB-lite"/>
    </source>
</evidence>
<evidence type="ECO:0000256" key="3">
    <source>
        <dbReference type="ARBA" id="ARBA00022679"/>
    </source>
</evidence>
<keyword evidence="2" id="KW-0597">Phosphoprotein</keyword>
<dbReference type="Proteomes" id="UP001211907">
    <property type="component" value="Unassembled WGS sequence"/>
</dbReference>